<dbReference type="InParanoid" id="A0A1X7UUS3"/>
<dbReference type="EnsemblMetazoa" id="Aqu2.1.31269_001">
    <property type="protein sequence ID" value="Aqu2.1.31269_001"/>
    <property type="gene ID" value="Aqu2.1.31269"/>
</dbReference>
<reference evidence="1" key="1">
    <citation type="submission" date="2017-05" db="UniProtKB">
        <authorList>
            <consortium name="EnsemblMetazoa"/>
        </authorList>
    </citation>
    <scope>IDENTIFICATION</scope>
</reference>
<protein>
    <submittedName>
        <fullName evidence="1">Uncharacterized protein</fullName>
    </submittedName>
</protein>
<accession>A0A1X7UUS3</accession>
<evidence type="ECO:0000313" key="1">
    <source>
        <dbReference type="EnsemblMetazoa" id="Aqu2.1.31269_001"/>
    </source>
</evidence>
<sequence length="52" mass="5695">MVEIVIKSILLPSITNVPVPDIIERLSKVDSIENSWASLVSSINSSTDLKEL</sequence>
<dbReference type="AlphaFoldDB" id="A0A1X7UUS3"/>
<organism evidence="1">
    <name type="scientific">Amphimedon queenslandica</name>
    <name type="common">Sponge</name>
    <dbReference type="NCBI Taxonomy" id="400682"/>
    <lineage>
        <taxon>Eukaryota</taxon>
        <taxon>Metazoa</taxon>
        <taxon>Porifera</taxon>
        <taxon>Demospongiae</taxon>
        <taxon>Heteroscleromorpha</taxon>
        <taxon>Haplosclerida</taxon>
        <taxon>Niphatidae</taxon>
        <taxon>Amphimedon</taxon>
    </lineage>
</organism>
<proteinExistence type="predicted"/>
<name>A0A1X7UUS3_AMPQE</name>